<dbReference type="PROSITE" id="PS50888">
    <property type="entry name" value="BHLH"/>
    <property type="match status" value="1"/>
</dbReference>
<feature type="compositionally biased region" description="Basic and acidic residues" evidence="1">
    <location>
        <begin position="525"/>
        <end position="543"/>
    </location>
</feature>
<feature type="compositionally biased region" description="Gly residues" evidence="1">
    <location>
        <begin position="515"/>
        <end position="524"/>
    </location>
</feature>
<dbReference type="GO" id="GO:0046983">
    <property type="term" value="F:protein dimerization activity"/>
    <property type="evidence" value="ECO:0007669"/>
    <property type="project" value="InterPro"/>
</dbReference>
<dbReference type="SMART" id="SM00353">
    <property type="entry name" value="HLH"/>
    <property type="match status" value="1"/>
</dbReference>
<feature type="compositionally biased region" description="Low complexity" evidence="1">
    <location>
        <begin position="366"/>
        <end position="377"/>
    </location>
</feature>
<dbReference type="PANTHER" id="PTHR46266:SF4">
    <property type="entry name" value="TRANSCRIPTION FACTOR TT8"/>
    <property type="match status" value="1"/>
</dbReference>
<feature type="compositionally biased region" description="Polar residues" evidence="1">
    <location>
        <begin position="27"/>
        <end position="39"/>
    </location>
</feature>
<evidence type="ECO:0000313" key="3">
    <source>
        <dbReference type="EMBL" id="ODN78279.1"/>
    </source>
</evidence>
<organism evidence="3 4">
    <name type="scientific">Cryptococcus amylolentus CBS 6039</name>
    <dbReference type="NCBI Taxonomy" id="1295533"/>
    <lineage>
        <taxon>Eukaryota</taxon>
        <taxon>Fungi</taxon>
        <taxon>Dikarya</taxon>
        <taxon>Basidiomycota</taxon>
        <taxon>Agaricomycotina</taxon>
        <taxon>Tremellomycetes</taxon>
        <taxon>Tremellales</taxon>
        <taxon>Cryptococcaceae</taxon>
        <taxon>Cryptococcus</taxon>
    </lineage>
</organism>
<feature type="region of interest" description="Disordered" evidence="1">
    <location>
        <begin position="1"/>
        <end position="173"/>
    </location>
</feature>
<dbReference type="InterPro" id="IPR011598">
    <property type="entry name" value="bHLH_dom"/>
</dbReference>
<dbReference type="Proteomes" id="UP000094065">
    <property type="component" value="Unassembled WGS sequence"/>
</dbReference>
<dbReference type="AlphaFoldDB" id="A0A1E3HPJ1"/>
<gene>
    <name evidence="3" type="ORF">L202_03925</name>
</gene>
<feature type="region of interest" description="Disordered" evidence="1">
    <location>
        <begin position="229"/>
        <end position="545"/>
    </location>
</feature>
<protein>
    <recommendedName>
        <fullName evidence="2">BHLH domain-containing protein</fullName>
    </recommendedName>
</protein>
<feature type="compositionally biased region" description="Basic and acidic residues" evidence="1">
    <location>
        <begin position="157"/>
        <end position="173"/>
    </location>
</feature>
<dbReference type="EMBL" id="AWGJ01000006">
    <property type="protein sequence ID" value="ODN78279.1"/>
    <property type="molecule type" value="Genomic_DNA"/>
</dbReference>
<dbReference type="PANTHER" id="PTHR46266">
    <property type="entry name" value="TRANSCRIPTION FACTOR TT8"/>
    <property type="match status" value="1"/>
</dbReference>
<dbReference type="SUPFAM" id="SSF47459">
    <property type="entry name" value="HLH, helix-loop-helix DNA-binding domain"/>
    <property type="match status" value="1"/>
</dbReference>
<reference evidence="3 4" key="1">
    <citation type="submission" date="2016-06" db="EMBL/GenBank/DDBJ databases">
        <title>Evolution of pathogenesis and genome organization in the Tremellales.</title>
        <authorList>
            <person name="Cuomo C."/>
            <person name="Litvintseva A."/>
            <person name="Heitman J."/>
            <person name="Chen Y."/>
            <person name="Sun S."/>
            <person name="Springer D."/>
            <person name="Dromer F."/>
            <person name="Young S."/>
            <person name="Zeng Q."/>
            <person name="Chapman S."/>
            <person name="Gujja S."/>
            <person name="Saif S."/>
            <person name="Birren B."/>
        </authorList>
    </citation>
    <scope>NUCLEOTIDE SEQUENCE [LARGE SCALE GENOMIC DNA]</scope>
    <source>
        <strain evidence="3 4">CBS 6039</strain>
    </source>
</reference>
<feature type="compositionally biased region" description="Low complexity" evidence="1">
    <location>
        <begin position="40"/>
        <end position="58"/>
    </location>
</feature>
<dbReference type="STRING" id="1295533.A0A1E3HPJ1"/>
<proteinExistence type="predicted"/>
<sequence length="586" mass="61242">MLVHSSEPSPALPLPQRYHPSPPIAQHPQSSDTSHRVTFQQQQQQYSSLASGSSTAGGRRTHPPAQTYSAMPPPSTLPSHPRTNTAKKRKLLPSPVDGNVSSPSFQSEEDEDDDAEGEDDCAPSSSTRPARRARKTSKTDQPGAAGGVSTKGKGKGMSREALRKANHSLIERRRREKINAALDELRNMVPGLGDNGGKGGEFKLEVLEKTVIHMKDLKRQLVMLESQLGVSLPSNTTTSRSSSHQAETSAPEFPSHKTSPYPSPSPDKSHAPISPDPNETEPESNLPPPLTRASSRPVQKKRSTSGDYLSSPLLNPTTKPPPQPTSRPPPPATKSNPIFLPFPAPSPTSPFLQPHSHPPSYAHTDTPGLSTGTSATGSTGGMSGSEPSPFLAATGLSLFGGMVNVGESPADTFRAPSTVQGKSGSPPHLSLEPPSHSQSHSSSHSTNSSTPIPSRPPSLSPLSSFQPPSTHAPNPNLPQPKGTTDMPAEEAANLLLAFSSPDTLRPIVDPLPQMQGGGAGGGRLDGGKGRRNIVDDFSLDGHGHGGGGGVLGQAVKASRVGAGAGKVGRQGGEVIGKSVRDILELS</sequence>
<comment type="caution">
    <text evidence="3">The sequence shown here is derived from an EMBL/GenBank/DDBJ whole genome shotgun (WGS) entry which is preliminary data.</text>
</comment>
<feature type="compositionally biased region" description="Polar residues" evidence="1">
    <location>
        <begin position="229"/>
        <end position="248"/>
    </location>
</feature>
<evidence type="ECO:0000256" key="1">
    <source>
        <dbReference type="SAM" id="MobiDB-lite"/>
    </source>
</evidence>
<dbReference type="GeneID" id="30155234"/>
<dbReference type="Gene3D" id="4.10.280.10">
    <property type="entry name" value="Helix-loop-helix DNA-binding domain"/>
    <property type="match status" value="1"/>
</dbReference>
<feature type="compositionally biased region" description="Low complexity" evidence="1">
    <location>
        <begin position="423"/>
        <end position="452"/>
    </location>
</feature>
<feature type="domain" description="BHLH" evidence="2">
    <location>
        <begin position="162"/>
        <end position="217"/>
    </location>
</feature>
<evidence type="ECO:0000259" key="2">
    <source>
        <dbReference type="PROSITE" id="PS50888"/>
    </source>
</evidence>
<feature type="compositionally biased region" description="Acidic residues" evidence="1">
    <location>
        <begin position="107"/>
        <end position="121"/>
    </location>
</feature>
<dbReference type="RefSeq" id="XP_018993325.1">
    <property type="nucleotide sequence ID" value="XM_019137889.1"/>
</dbReference>
<dbReference type="InterPro" id="IPR036638">
    <property type="entry name" value="HLH_DNA-bd_sf"/>
</dbReference>
<feature type="compositionally biased region" description="Pro residues" evidence="1">
    <location>
        <begin position="318"/>
        <end position="332"/>
    </location>
</feature>
<name>A0A1E3HPJ1_9TREE</name>
<keyword evidence="4" id="KW-1185">Reference proteome</keyword>
<evidence type="ECO:0000313" key="4">
    <source>
        <dbReference type="Proteomes" id="UP000094065"/>
    </source>
</evidence>
<feature type="compositionally biased region" description="Low complexity" evidence="1">
    <location>
        <begin position="460"/>
        <end position="469"/>
    </location>
</feature>
<accession>A0A1E3HPJ1</accession>
<dbReference type="Pfam" id="PF00010">
    <property type="entry name" value="HLH"/>
    <property type="match status" value="1"/>
</dbReference>
<dbReference type="OrthoDB" id="690068at2759"/>